<dbReference type="SMART" id="SM00797">
    <property type="entry name" value="AHS2"/>
    <property type="match status" value="1"/>
</dbReference>
<evidence type="ECO:0000256" key="2">
    <source>
        <dbReference type="ARBA" id="ARBA00022801"/>
    </source>
</evidence>
<dbReference type="InterPro" id="IPR029000">
    <property type="entry name" value="Cyclophilin-like_dom_sf"/>
</dbReference>
<dbReference type="PANTHER" id="PTHR43309">
    <property type="entry name" value="5-OXOPROLINASE SUBUNIT C"/>
    <property type="match status" value="1"/>
</dbReference>
<organism evidence="5 6">
    <name type="scientific">Vreelandella arcis</name>
    <dbReference type="NCBI Taxonomy" id="416873"/>
    <lineage>
        <taxon>Bacteria</taxon>
        <taxon>Pseudomonadati</taxon>
        <taxon>Pseudomonadota</taxon>
        <taxon>Gammaproteobacteria</taxon>
        <taxon>Oceanospirillales</taxon>
        <taxon>Halomonadaceae</taxon>
        <taxon>Vreelandella</taxon>
    </lineage>
</organism>
<keyword evidence="6" id="KW-1185">Reference proteome</keyword>
<reference evidence="6" key="1">
    <citation type="submission" date="2016-10" db="EMBL/GenBank/DDBJ databases">
        <authorList>
            <person name="Varghese N."/>
            <person name="Submissions S."/>
        </authorList>
    </citation>
    <scope>NUCLEOTIDE SEQUENCE [LARGE SCALE GENOMIC DNA]</scope>
    <source>
        <strain evidence="6">CGMCC 1.6494</strain>
    </source>
</reference>
<dbReference type="NCBIfam" id="TIGR00724">
    <property type="entry name" value="urea_amlyse_rel"/>
    <property type="match status" value="1"/>
</dbReference>
<feature type="domain" description="Carboxyltransferase" evidence="4">
    <location>
        <begin position="27"/>
        <end position="308"/>
    </location>
</feature>
<dbReference type="STRING" id="416873.SAMN04487951_11064"/>
<keyword evidence="1" id="KW-0547">Nucleotide-binding</keyword>
<proteinExistence type="predicted"/>
<dbReference type="PANTHER" id="PTHR43309:SF4">
    <property type="entry name" value="CARBOXYLTRANSFERASE DOMAIN-CONTAINING PROTEIN"/>
    <property type="match status" value="1"/>
</dbReference>
<dbReference type="InterPro" id="IPR003778">
    <property type="entry name" value="CT_A_B"/>
</dbReference>
<keyword evidence="2" id="KW-0378">Hydrolase</keyword>
<evidence type="ECO:0000313" key="6">
    <source>
        <dbReference type="Proteomes" id="UP000199677"/>
    </source>
</evidence>
<gene>
    <name evidence="5" type="ORF">SAMN04487951_11064</name>
</gene>
<dbReference type="GO" id="GO:0016787">
    <property type="term" value="F:hydrolase activity"/>
    <property type="evidence" value="ECO:0007669"/>
    <property type="project" value="UniProtKB-KW"/>
</dbReference>
<dbReference type="RefSeq" id="WP_089706970.1">
    <property type="nucleotide sequence ID" value="NZ_FNII01000010.1"/>
</dbReference>
<dbReference type="GO" id="GO:0005524">
    <property type="term" value="F:ATP binding"/>
    <property type="evidence" value="ECO:0007669"/>
    <property type="project" value="UniProtKB-KW"/>
</dbReference>
<evidence type="ECO:0000313" key="5">
    <source>
        <dbReference type="EMBL" id="SDN95518.1"/>
    </source>
</evidence>
<evidence type="ECO:0000259" key="4">
    <source>
        <dbReference type="SMART" id="SM00797"/>
    </source>
</evidence>
<protein>
    <submittedName>
        <fullName evidence="5">Biotin-dependent carboxylase uncharacterized domain-containing protein</fullName>
    </submittedName>
</protein>
<dbReference type="OrthoDB" id="9768696at2"/>
<dbReference type="Gene3D" id="2.40.100.10">
    <property type="entry name" value="Cyclophilin-like"/>
    <property type="match status" value="1"/>
</dbReference>
<keyword evidence="3" id="KW-0067">ATP-binding</keyword>
<dbReference type="AlphaFoldDB" id="A0A1H0FL74"/>
<dbReference type="Proteomes" id="UP000199677">
    <property type="component" value="Unassembled WGS sequence"/>
</dbReference>
<evidence type="ECO:0000256" key="1">
    <source>
        <dbReference type="ARBA" id="ARBA00022741"/>
    </source>
</evidence>
<sequence length="311" mass="32775">MSQAALEIKQAGPLALIQDAGRFGVGHLGVTQGGAADWIAFYWANWLLGNPLNSPALEIVMGGGLTLEAHGEVRLALTGADLAATLDGQPLAPNASFILRSGQQLVFQQPRHGLRAYLAFPGGLDAPRVLGSHACTAREQLGGLQEDGQPLKAGERLTWQGNTHEARKLPEHLVPSMPTSGCRLPLVLGSQAASFSGSSLFKAFNTPWQVDNRADRMGVRLTGPVLNGSLTGIISEGIPLGAVQVPPDGQPIVLMNDRQTIGGYPRLGALTPSACAALAQCLPGTEVWLTPISASHAQADYRRQHAQWATD</sequence>
<dbReference type="SUPFAM" id="SSF50891">
    <property type="entry name" value="Cyclophilin-like"/>
    <property type="match status" value="1"/>
</dbReference>
<name>A0A1H0FL74_9GAMM</name>
<dbReference type="EMBL" id="FNII01000010">
    <property type="protein sequence ID" value="SDN95518.1"/>
    <property type="molecule type" value="Genomic_DNA"/>
</dbReference>
<dbReference type="Pfam" id="PF02626">
    <property type="entry name" value="CT_A_B"/>
    <property type="match status" value="1"/>
</dbReference>
<evidence type="ECO:0000256" key="3">
    <source>
        <dbReference type="ARBA" id="ARBA00022840"/>
    </source>
</evidence>
<dbReference type="InterPro" id="IPR052708">
    <property type="entry name" value="PxpC"/>
</dbReference>
<accession>A0A1H0FL74</accession>